<dbReference type="Ensembl" id="ENSZLMT00000022153.1">
    <property type="protein sequence ID" value="ENSZLMP00000021589.1"/>
    <property type="gene ID" value="ENSZLMG00000014754.1"/>
</dbReference>
<accession>A0A8D2Q191</accession>
<reference evidence="2" key="2">
    <citation type="submission" date="2025-09" db="UniProtKB">
        <authorList>
            <consortium name="Ensembl"/>
        </authorList>
    </citation>
    <scope>IDENTIFICATION</scope>
</reference>
<dbReference type="AlphaFoldDB" id="A0A8D2Q191"/>
<proteinExistence type="predicted"/>
<sequence length="132" mass="15110">LEVSPHPRPGKSLGKARDNWGKKVSHTDKFKCIEKGTRSTLHVLERNVLIHRVYVGQGKEGAVYYTPTVGQLQVEMGEVNADRISFGDSNIPYFLLVIWVDLWEIRGCDPPIHFLWHNAAPYFTIEHSQQNK</sequence>
<protein>
    <submittedName>
        <fullName evidence="2">Uncharacterized protein</fullName>
    </submittedName>
</protein>
<evidence type="ECO:0000256" key="1">
    <source>
        <dbReference type="SAM" id="MobiDB-lite"/>
    </source>
</evidence>
<evidence type="ECO:0000313" key="2">
    <source>
        <dbReference type="Ensembl" id="ENSZLMP00000021589.1"/>
    </source>
</evidence>
<reference evidence="2" key="1">
    <citation type="submission" date="2025-08" db="UniProtKB">
        <authorList>
            <consortium name="Ensembl"/>
        </authorList>
    </citation>
    <scope>IDENTIFICATION</scope>
</reference>
<dbReference type="Proteomes" id="UP000694401">
    <property type="component" value="Unassembled WGS sequence"/>
</dbReference>
<feature type="region of interest" description="Disordered" evidence="1">
    <location>
        <begin position="1"/>
        <end position="20"/>
    </location>
</feature>
<evidence type="ECO:0000313" key="3">
    <source>
        <dbReference type="Proteomes" id="UP000694401"/>
    </source>
</evidence>
<organism evidence="2 3">
    <name type="scientific">Zosterops lateralis melanops</name>
    <dbReference type="NCBI Taxonomy" id="1220523"/>
    <lineage>
        <taxon>Eukaryota</taxon>
        <taxon>Metazoa</taxon>
        <taxon>Chordata</taxon>
        <taxon>Craniata</taxon>
        <taxon>Vertebrata</taxon>
        <taxon>Euteleostomi</taxon>
        <taxon>Archelosauria</taxon>
        <taxon>Archosauria</taxon>
        <taxon>Dinosauria</taxon>
        <taxon>Saurischia</taxon>
        <taxon>Theropoda</taxon>
        <taxon>Coelurosauria</taxon>
        <taxon>Aves</taxon>
        <taxon>Neognathae</taxon>
        <taxon>Neoaves</taxon>
        <taxon>Telluraves</taxon>
        <taxon>Australaves</taxon>
        <taxon>Passeriformes</taxon>
        <taxon>Sylvioidea</taxon>
        <taxon>Zosteropidae</taxon>
        <taxon>Zosterops</taxon>
    </lineage>
</organism>
<keyword evidence="3" id="KW-1185">Reference proteome</keyword>
<name>A0A8D2Q191_ZOSLA</name>